<comment type="caution">
    <text evidence="2">The sequence shown here is derived from an EMBL/GenBank/DDBJ whole genome shotgun (WGS) entry which is preliminary data.</text>
</comment>
<organism evidence="2 3">
    <name type="scientific">Gossypium harknessii</name>
    <dbReference type="NCBI Taxonomy" id="34285"/>
    <lineage>
        <taxon>Eukaryota</taxon>
        <taxon>Viridiplantae</taxon>
        <taxon>Streptophyta</taxon>
        <taxon>Embryophyta</taxon>
        <taxon>Tracheophyta</taxon>
        <taxon>Spermatophyta</taxon>
        <taxon>Magnoliopsida</taxon>
        <taxon>eudicotyledons</taxon>
        <taxon>Gunneridae</taxon>
        <taxon>Pentapetalae</taxon>
        <taxon>rosids</taxon>
        <taxon>malvids</taxon>
        <taxon>Malvales</taxon>
        <taxon>Malvaceae</taxon>
        <taxon>Malvoideae</taxon>
        <taxon>Gossypium</taxon>
    </lineage>
</organism>
<accession>A0A7J9HUD5</accession>
<dbReference type="Proteomes" id="UP000593560">
    <property type="component" value="Unassembled WGS sequence"/>
</dbReference>
<proteinExistence type="predicted"/>
<evidence type="ECO:0000313" key="3">
    <source>
        <dbReference type="Proteomes" id="UP000593560"/>
    </source>
</evidence>
<sequence>MLPCTYGSHTTQGPTLFKGECIPMDVVFKPWFPRALESVVSQHDKYCDVAQLLLVKPNDALLKAMVRFWDPTYRCFTFNKLDMVSTIEEYSTILHYDFRYPLKIYWK</sequence>
<dbReference type="EMBL" id="JABFAD010000011">
    <property type="protein sequence ID" value="MBA0812944.1"/>
    <property type="molecule type" value="Genomic_DNA"/>
</dbReference>
<dbReference type="PANTHER" id="PTHR48200:SF1">
    <property type="entry name" value="AMINOTRANSFERASE-LIKE PLANT MOBILE DOMAIN-CONTAINING PROTEIN"/>
    <property type="match status" value="1"/>
</dbReference>
<keyword evidence="3" id="KW-1185">Reference proteome</keyword>
<gene>
    <name evidence="2" type="ORF">Gohar_026856</name>
</gene>
<dbReference type="OrthoDB" id="976209at2759"/>
<protein>
    <recommendedName>
        <fullName evidence="1">DUF7745 domain-containing protein</fullName>
    </recommendedName>
</protein>
<reference evidence="2 3" key="1">
    <citation type="journal article" date="2019" name="Genome Biol. Evol.">
        <title>Insights into the evolution of the New World diploid cottons (Gossypium, subgenus Houzingenia) based on genome sequencing.</title>
        <authorList>
            <person name="Grover C.E."/>
            <person name="Arick M.A. 2nd"/>
            <person name="Thrash A."/>
            <person name="Conover J.L."/>
            <person name="Sanders W.S."/>
            <person name="Peterson D.G."/>
            <person name="Frelichowski J.E."/>
            <person name="Scheffler J.A."/>
            <person name="Scheffler B.E."/>
            <person name="Wendel J.F."/>
        </authorList>
    </citation>
    <scope>NUCLEOTIDE SEQUENCE [LARGE SCALE GENOMIC DNA]</scope>
    <source>
        <strain evidence="2">0</strain>
        <tissue evidence="2">Leaf</tissue>
    </source>
</reference>
<feature type="domain" description="DUF7745" evidence="1">
    <location>
        <begin position="43"/>
        <end position="98"/>
    </location>
</feature>
<evidence type="ECO:0000259" key="1">
    <source>
        <dbReference type="Pfam" id="PF24924"/>
    </source>
</evidence>
<dbReference type="Pfam" id="PF24924">
    <property type="entry name" value="DUF7745"/>
    <property type="match status" value="1"/>
</dbReference>
<dbReference type="PANTHER" id="PTHR48200">
    <property type="entry name" value="PROTEIN, PUTATIVE-RELATED"/>
    <property type="match status" value="1"/>
</dbReference>
<evidence type="ECO:0000313" key="2">
    <source>
        <dbReference type="EMBL" id="MBA0812944.1"/>
    </source>
</evidence>
<name>A0A7J9HUD5_9ROSI</name>
<dbReference type="InterPro" id="IPR056647">
    <property type="entry name" value="DUF7745"/>
</dbReference>
<dbReference type="AlphaFoldDB" id="A0A7J9HUD5"/>